<dbReference type="SUPFAM" id="SSF52821">
    <property type="entry name" value="Rhodanese/Cell cycle control phosphatase"/>
    <property type="match status" value="1"/>
</dbReference>
<dbReference type="EC" id="1.14.-.-" evidence="1"/>
<proteinExistence type="inferred from homology"/>
<dbReference type="SMART" id="SM00450">
    <property type="entry name" value="RHOD"/>
    <property type="match status" value="1"/>
</dbReference>
<dbReference type="Proteomes" id="UP000001627">
    <property type="component" value="Chromosome"/>
</dbReference>
<dbReference type="Pfam" id="PF00581">
    <property type="entry name" value="Rhodanese"/>
    <property type="match status" value="1"/>
</dbReference>
<dbReference type="InterPro" id="IPR001763">
    <property type="entry name" value="Rhodanese-like_dom"/>
</dbReference>
<dbReference type="GO" id="GO:0006400">
    <property type="term" value="P:tRNA modification"/>
    <property type="evidence" value="ECO:0007669"/>
    <property type="project" value="UniProtKB-UniRule"/>
</dbReference>
<dbReference type="PROSITE" id="PS50206">
    <property type="entry name" value="RHODANESE_3"/>
    <property type="match status" value="1"/>
</dbReference>
<dbReference type="KEGG" id="nri:NRI_0246"/>
<evidence type="ECO:0000256" key="1">
    <source>
        <dbReference type="HAMAP-Rule" id="MF_00469"/>
    </source>
</evidence>
<dbReference type="InterPro" id="IPR036873">
    <property type="entry name" value="Rhodanese-like_dom_sf"/>
</dbReference>
<dbReference type="STRING" id="434131.NRI_0246"/>
<dbReference type="HOGENOM" id="CLU_038878_0_1_5"/>
<reference evidence="3 4" key="1">
    <citation type="journal article" date="2009" name="Nucleic Acids Res.">
        <title>Analysis of complete genome sequence of Neorickettsia risticii: causative agent of Potomac horse fever.</title>
        <authorList>
            <person name="Lin M."/>
            <person name="Zhang C."/>
            <person name="Gibson K."/>
            <person name="Rikihisa Y."/>
        </authorList>
    </citation>
    <scope>NUCLEOTIDE SEQUENCE [LARGE SCALE GENOMIC DNA]</scope>
    <source>
        <strain evidence="3 4">Illinois</strain>
    </source>
</reference>
<sequence length="294" mass="33837">MVSCSVLVGFFELFMEKFTLVTFYHLVQLENYEDMRDELLSYCIGKGLKGTVLLAMEGINGSVAGHDGEVRDFLDFVRRDDRLCGLEWKESYTSFQPFQEMKVRLRKEVVALGCAELENMGMCETGEYVEPEDWTSLIAREDVKTIDIRNLYETKLGRFKYSIDPETINFRDFQDWVRRWIEKDNISTDQKIAMYCTGGIRSEKSTAYMKMIGFKNVYQLRGGIIHYLLKTKNTDGAWVGDCFVFDDRVAVNVDLEPVQLKCLECSCVVNTDDLKNIPRGRVLCSGCGQNTQFS</sequence>
<dbReference type="PANTHER" id="PTHR43268">
    <property type="entry name" value="THIOSULFATE SULFURTRANSFERASE/RHODANESE-LIKE DOMAIN-CONTAINING PROTEIN 2"/>
    <property type="match status" value="1"/>
</dbReference>
<dbReference type="Pfam" id="PF17773">
    <property type="entry name" value="UPF0176_N"/>
    <property type="match status" value="1"/>
</dbReference>
<comment type="function">
    <text evidence="1">Catalyzes oxygen-dependent 5-hydroxyuridine (ho5U) modification at position 34 in tRNAs.</text>
</comment>
<name>C6V4C0_NEORI</name>
<dbReference type="Gene3D" id="3.30.70.100">
    <property type="match status" value="1"/>
</dbReference>
<dbReference type="InterPro" id="IPR020936">
    <property type="entry name" value="TrhO"/>
</dbReference>
<dbReference type="InterPro" id="IPR040503">
    <property type="entry name" value="TRHO_N"/>
</dbReference>
<dbReference type="PANTHER" id="PTHR43268:SF3">
    <property type="entry name" value="RHODANESE-LIKE DOMAIN-CONTAINING PROTEIN 7-RELATED"/>
    <property type="match status" value="1"/>
</dbReference>
<evidence type="ECO:0000313" key="4">
    <source>
        <dbReference type="Proteomes" id="UP000001627"/>
    </source>
</evidence>
<dbReference type="AlphaFoldDB" id="C6V4C0"/>
<dbReference type="eggNOG" id="COG1054">
    <property type="taxonomic scope" value="Bacteria"/>
</dbReference>
<gene>
    <name evidence="1" type="primary">trhO</name>
    <name evidence="3" type="ordered locus">NRI_0246</name>
</gene>
<evidence type="ECO:0000313" key="3">
    <source>
        <dbReference type="EMBL" id="ACT69237.1"/>
    </source>
</evidence>
<evidence type="ECO:0000259" key="2">
    <source>
        <dbReference type="PROSITE" id="PS50206"/>
    </source>
</evidence>
<dbReference type="HAMAP" id="MF_00469">
    <property type="entry name" value="TrhO"/>
    <property type="match status" value="1"/>
</dbReference>
<keyword evidence="1" id="KW-0560">Oxidoreductase</keyword>
<dbReference type="Gene3D" id="3.40.250.10">
    <property type="entry name" value="Rhodanese-like domain"/>
    <property type="match status" value="1"/>
</dbReference>
<organism evidence="3 4">
    <name type="scientific">Neorickettsia risticii (strain Illinois)</name>
    <dbReference type="NCBI Taxonomy" id="434131"/>
    <lineage>
        <taxon>Bacteria</taxon>
        <taxon>Pseudomonadati</taxon>
        <taxon>Pseudomonadota</taxon>
        <taxon>Alphaproteobacteria</taxon>
        <taxon>Rickettsiales</taxon>
        <taxon>Anaplasmataceae</taxon>
        <taxon>Neorickettsia</taxon>
    </lineage>
</organism>
<keyword evidence="1" id="KW-0819">tRNA processing</keyword>
<feature type="domain" description="Rhodanese" evidence="2">
    <location>
        <begin position="139"/>
        <end position="236"/>
    </location>
</feature>
<dbReference type="EMBL" id="CP001431">
    <property type="protein sequence ID" value="ACT69237.1"/>
    <property type="molecule type" value="Genomic_DNA"/>
</dbReference>
<keyword evidence="4" id="KW-1185">Reference proteome</keyword>
<protein>
    <recommendedName>
        <fullName evidence="1">tRNA uridine(34) hydroxylase</fullName>
        <ecNumber evidence="1">1.14.-.-</ecNumber>
    </recommendedName>
    <alternativeName>
        <fullName evidence="1">tRNA hydroxylation protein O</fullName>
    </alternativeName>
</protein>
<comment type="catalytic activity">
    <reaction evidence="1">
        <text>uridine(34) in tRNA + AH2 + O2 = 5-hydroxyuridine(34) in tRNA + A + H2O</text>
        <dbReference type="Rhea" id="RHEA:64224"/>
        <dbReference type="Rhea" id="RHEA-COMP:11727"/>
        <dbReference type="Rhea" id="RHEA-COMP:13381"/>
        <dbReference type="ChEBI" id="CHEBI:13193"/>
        <dbReference type="ChEBI" id="CHEBI:15377"/>
        <dbReference type="ChEBI" id="CHEBI:15379"/>
        <dbReference type="ChEBI" id="CHEBI:17499"/>
        <dbReference type="ChEBI" id="CHEBI:65315"/>
        <dbReference type="ChEBI" id="CHEBI:136877"/>
    </reaction>
</comment>
<comment type="similarity">
    <text evidence="1">Belongs to the TrhO family.</text>
</comment>
<dbReference type="GO" id="GO:0016705">
    <property type="term" value="F:oxidoreductase activity, acting on paired donors, with incorporation or reduction of molecular oxygen"/>
    <property type="evidence" value="ECO:0007669"/>
    <property type="project" value="UniProtKB-UniRule"/>
</dbReference>
<accession>C6V4C0</accession>